<dbReference type="NCBIfam" id="NF041216">
    <property type="entry name" value="CU044_2847_fam"/>
    <property type="match status" value="1"/>
</dbReference>
<feature type="domain" description="Trypsin-co-occurring" evidence="1">
    <location>
        <begin position="8"/>
        <end position="98"/>
    </location>
</feature>
<organism evidence="2 3">
    <name type="scientific">Actinoplanes subglobosus</name>
    <dbReference type="NCBI Taxonomy" id="1547892"/>
    <lineage>
        <taxon>Bacteria</taxon>
        <taxon>Bacillati</taxon>
        <taxon>Actinomycetota</taxon>
        <taxon>Actinomycetes</taxon>
        <taxon>Micromonosporales</taxon>
        <taxon>Micromonosporaceae</taxon>
        <taxon>Actinoplanes</taxon>
    </lineage>
</organism>
<dbReference type="InterPro" id="IPR045794">
    <property type="entry name" value="Trypco1"/>
</dbReference>
<name>A0ABV8IH23_9ACTN</name>
<evidence type="ECO:0000313" key="2">
    <source>
        <dbReference type="EMBL" id="MFC4063336.1"/>
    </source>
</evidence>
<evidence type="ECO:0000313" key="3">
    <source>
        <dbReference type="Proteomes" id="UP001595867"/>
    </source>
</evidence>
<proteinExistence type="predicted"/>
<sequence length="114" mass="11776">MGEPVEVELPSGNTMWVMVESGEEAVDVGLGDRLADLPGLPEIVEWVTSNVTAGLRNAKPDGVTVEVNVELSVGNKGLVAALGGAGAKTAMKVTFTWGQGLPAKPVEPPADEPR</sequence>
<comment type="caution">
    <text evidence="2">The sequence shown here is derived from an EMBL/GenBank/DDBJ whole genome shotgun (WGS) entry which is preliminary data.</text>
</comment>
<dbReference type="EMBL" id="JBHSBL010000001">
    <property type="protein sequence ID" value="MFC4063336.1"/>
    <property type="molecule type" value="Genomic_DNA"/>
</dbReference>
<accession>A0ABV8IH23</accession>
<keyword evidence="3" id="KW-1185">Reference proteome</keyword>
<gene>
    <name evidence="2" type="ORF">ACFO0C_00210</name>
</gene>
<dbReference type="Pfam" id="PF19493">
    <property type="entry name" value="Trypco1"/>
    <property type="match status" value="1"/>
</dbReference>
<reference evidence="3" key="1">
    <citation type="journal article" date="2019" name="Int. J. Syst. Evol. Microbiol.">
        <title>The Global Catalogue of Microorganisms (GCM) 10K type strain sequencing project: providing services to taxonomists for standard genome sequencing and annotation.</title>
        <authorList>
            <consortium name="The Broad Institute Genomics Platform"/>
            <consortium name="The Broad Institute Genome Sequencing Center for Infectious Disease"/>
            <person name="Wu L."/>
            <person name="Ma J."/>
        </authorList>
    </citation>
    <scope>NUCLEOTIDE SEQUENCE [LARGE SCALE GENOMIC DNA]</scope>
    <source>
        <strain evidence="3">TBRC 5832</strain>
    </source>
</reference>
<protein>
    <submittedName>
        <fullName evidence="2">CU044_2847 family protein</fullName>
    </submittedName>
</protein>
<dbReference type="Proteomes" id="UP001595867">
    <property type="component" value="Unassembled WGS sequence"/>
</dbReference>
<evidence type="ECO:0000259" key="1">
    <source>
        <dbReference type="Pfam" id="PF19493"/>
    </source>
</evidence>
<dbReference type="RefSeq" id="WP_378064332.1">
    <property type="nucleotide sequence ID" value="NZ_JBHSBL010000001.1"/>
</dbReference>